<evidence type="ECO:0000313" key="8">
    <source>
        <dbReference type="EMBL" id="PTQ31508.1"/>
    </source>
</evidence>
<reference evidence="9" key="1">
    <citation type="journal article" date="2017" name="Cell">
        <title>Insights into land plant evolution garnered from the Marchantia polymorpha genome.</title>
        <authorList>
            <person name="Bowman J.L."/>
            <person name="Kohchi T."/>
            <person name="Yamato K.T."/>
            <person name="Jenkins J."/>
            <person name="Shu S."/>
            <person name="Ishizaki K."/>
            <person name="Yamaoka S."/>
            <person name="Nishihama R."/>
            <person name="Nakamura Y."/>
            <person name="Berger F."/>
            <person name="Adam C."/>
            <person name="Aki S.S."/>
            <person name="Althoff F."/>
            <person name="Araki T."/>
            <person name="Arteaga-Vazquez M.A."/>
            <person name="Balasubrmanian S."/>
            <person name="Barry K."/>
            <person name="Bauer D."/>
            <person name="Boehm C.R."/>
            <person name="Briginshaw L."/>
            <person name="Caballero-Perez J."/>
            <person name="Catarino B."/>
            <person name="Chen F."/>
            <person name="Chiyoda S."/>
            <person name="Chovatia M."/>
            <person name="Davies K.M."/>
            <person name="Delmans M."/>
            <person name="Demura T."/>
            <person name="Dierschke T."/>
            <person name="Dolan L."/>
            <person name="Dorantes-Acosta A.E."/>
            <person name="Eklund D.M."/>
            <person name="Florent S.N."/>
            <person name="Flores-Sandoval E."/>
            <person name="Fujiyama A."/>
            <person name="Fukuzawa H."/>
            <person name="Galik B."/>
            <person name="Grimanelli D."/>
            <person name="Grimwood J."/>
            <person name="Grossniklaus U."/>
            <person name="Hamada T."/>
            <person name="Haseloff J."/>
            <person name="Hetherington A.J."/>
            <person name="Higo A."/>
            <person name="Hirakawa Y."/>
            <person name="Hundley H.N."/>
            <person name="Ikeda Y."/>
            <person name="Inoue K."/>
            <person name="Inoue S.I."/>
            <person name="Ishida S."/>
            <person name="Jia Q."/>
            <person name="Kakita M."/>
            <person name="Kanazawa T."/>
            <person name="Kawai Y."/>
            <person name="Kawashima T."/>
            <person name="Kennedy M."/>
            <person name="Kinose K."/>
            <person name="Kinoshita T."/>
            <person name="Kohara Y."/>
            <person name="Koide E."/>
            <person name="Komatsu K."/>
            <person name="Kopischke S."/>
            <person name="Kubo M."/>
            <person name="Kyozuka J."/>
            <person name="Lagercrantz U."/>
            <person name="Lin S.S."/>
            <person name="Lindquist E."/>
            <person name="Lipzen A.M."/>
            <person name="Lu C.W."/>
            <person name="De Luna E."/>
            <person name="Martienssen R.A."/>
            <person name="Minamino N."/>
            <person name="Mizutani M."/>
            <person name="Mizutani M."/>
            <person name="Mochizuki N."/>
            <person name="Monte I."/>
            <person name="Mosher R."/>
            <person name="Nagasaki H."/>
            <person name="Nakagami H."/>
            <person name="Naramoto S."/>
            <person name="Nishitani K."/>
            <person name="Ohtani M."/>
            <person name="Okamoto T."/>
            <person name="Okumura M."/>
            <person name="Phillips J."/>
            <person name="Pollak B."/>
            <person name="Reinders A."/>
            <person name="Rovekamp M."/>
            <person name="Sano R."/>
            <person name="Sawa S."/>
            <person name="Schmid M.W."/>
            <person name="Shirakawa M."/>
            <person name="Solano R."/>
            <person name="Spunde A."/>
            <person name="Suetsugu N."/>
            <person name="Sugano S."/>
            <person name="Sugiyama A."/>
            <person name="Sun R."/>
            <person name="Suzuki Y."/>
            <person name="Takenaka M."/>
            <person name="Takezawa D."/>
            <person name="Tomogane H."/>
            <person name="Tsuzuki M."/>
            <person name="Ueda T."/>
            <person name="Umeda M."/>
            <person name="Ward J.M."/>
            <person name="Watanabe Y."/>
            <person name="Yazaki K."/>
            <person name="Yokoyama R."/>
            <person name="Yoshitake Y."/>
            <person name="Yotsui I."/>
            <person name="Zachgo S."/>
            <person name="Schmutz J."/>
        </authorList>
    </citation>
    <scope>NUCLEOTIDE SEQUENCE [LARGE SCALE GENOMIC DNA]</scope>
    <source>
        <strain evidence="9">Tak-1</strain>
    </source>
</reference>
<comment type="subcellular location">
    <subcellularLocation>
        <location evidence="1">Nucleus</location>
    </subcellularLocation>
</comment>
<feature type="coiled-coil region" evidence="7">
    <location>
        <begin position="208"/>
        <end position="235"/>
    </location>
</feature>
<dbReference type="OrthoDB" id="205794at2759"/>
<dbReference type="Gramene" id="Mp8g13210.1">
    <property type="protein sequence ID" value="Mp8g13210.1.cds"/>
    <property type="gene ID" value="Mp8g13210"/>
</dbReference>
<evidence type="ECO:0000256" key="3">
    <source>
        <dbReference type="ARBA" id="ARBA00022664"/>
    </source>
</evidence>
<evidence type="ECO:0000256" key="7">
    <source>
        <dbReference type="SAM" id="Coils"/>
    </source>
</evidence>
<dbReference type="PANTHER" id="PTHR13296">
    <property type="entry name" value="BCAS2 PROTEIN"/>
    <property type="match status" value="1"/>
</dbReference>
<dbReference type="GO" id="GO:0000974">
    <property type="term" value="C:Prp19 complex"/>
    <property type="evidence" value="ECO:0000318"/>
    <property type="project" value="GO_Central"/>
</dbReference>
<evidence type="ECO:0000256" key="6">
    <source>
        <dbReference type="ARBA" id="ARBA00023242"/>
    </source>
</evidence>
<dbReference type="PANTHER" id="PTHR13296:SF0">
    <property type="entry name" value="PRE-MRNA-SPLICING FACTOR SPF27"/>
    <property type="match status" value="1"/>
</dbReference>
<evidence type="ECO:0000256" key="5">
    <source>
        <dbReference type="ARBA" id="ARBA00023187"/>
    </source>
</evidence>
<dbReference type="GO" id="GO:0042742">
    <property type="term" value="P:defense response to bacterium"/>
    <property type="evidence" value="ECO:0007669"/>
    <property type="project" value="EnsemblPlants"/>
</dbReference>
<dbReference type="AlphaFoldDB" id="A0A2R6WCD7"/>
<keyword evidence="9" id="KW-1185">Reference proteome</keyword>
<evidence type="ECO:0000256" key="4">
    <source>
        <dbReference type="ARBA" id="ARBA00022728"/>
    </source>
</evidence>
<evidence type="ECO:0000256" key="2">
    <source>
        <dbReference type="ARBA" id="ARBA00010788"/>
    </source>
</evidence>
<keyword evidence="6" id="KW-0539">Nucleus</keyword>
<organism evidence="8 9">
    <name type="scientific">Marchantia polymorpha</name>
    <name type="common">Common liverwort</name>
    <name type="synonym">Marchantia aquatica</name>
    <dbReference type="NCBI Taxonomy" id="3197"/>
    <lineage>
        <taxon>Eukaryota</taxon>
        <taxon>Viridiplantae</taxon>
        <taxon>Streptophyta</taxon>
        <taxon>Embryophyta</taxon>
        <taxon>Marchantiophyta</taxon>
        <taxon>Marchantiopsida</taxon>
        <taxon>Marchantiidae</taxon>
        <taxon>Marchantiales</taxon>
        <taxon>Marchantiaceae</taxon>
        <taxon>Marchantia</taxon>
    </lineage>
</organism>
<dbReference type="EMBL" id="KZ772782">
    <property type="protein sequence ID" value="PTQ31508.1"/>
    <property type="molecule type" value="Genomic_DNA"/>
</dbReference>
<dbReference type="GO" id="GO:0008380">
    <property type="term" value="P:RNA splicing"/>
    <property type="evidence" value="ECO:0007669"/>
    <property type="project" value="UniProtKB-KW"/>
</dbReference>
<dbReference type="GO" id="GO:0071013">
    <property type="term" value="C:catalytic step 2 spliceosome"/>
    <property type="evidence" value="ECO:0000318"/>
    <property type="project" value="GO_Central"/>
</dbReference>
<comment type="similarity">
    <text evidence="2">Belongs to the SPF27 family.</text>
</comment>
<name>A0A2R6WCD7_MARPO</name>
<gene>
    <name evidence="8" type="ORF">MARPO_0110s0002</name>
</gene>
<dbReference type="Pfam" id="PF05700">
    <property type="entry name" value="BCAS2"/>
    <property type="match status" value="1"/>
</dbReference>
<evidence type="ECO:0008006" key="10">
    <source>
        <dbReference type="Google" id="ProtNLM"/>
    </source>
</evidence>
<dbReference type="GO" id="GO:0050832">
    <property type="term" value="P:defense response to fungus"/>
    <property type="evidence" value="ECO:0007669"/>
    <property type="project" value="EnsemblPlants"/>
</dbReference>
<evidence type="ECO:0000313" key="9">
    <source>
        <dbReference type="Proteomes" id="UP000244005"/>
    </source>
</evidence>
<keyword evidence="5" id="KW-0508">mRNA splicing</keyword>
<keyword evidence="7" id="KW-0175">Coiled coil</keyword>
<keyword evidence="3" id="KW-0507">mRNA processing</keyword>
<dbReference type="Proteomes" id="UP000244005">
    <property type="component" value="Unassembled WGS sequence"/>
</dbReference>
<proteinExistence type="inferred from homology"/>
<keyword evidence="4" id="KW-0747">Spliceosome</keyword>
<accession>A0A2R6WCD7</accession>
<sequence length="251" mass="28745">MGSSDVLMLEAPPSQGRWRNGAMVDSVDALPYIDHDYADAQLKAEVDKLIEEEMRNSTKRPADFLAELPPAPVLDFENCPMLAKEYERVRAGKPPITIDMSRYQLEPPPASRRNDPNAWKNALQNAQSQLQHQTIRLENLELMLKYGTNAWRVHNQHLEAFNARIQQIVRDHSHEIEALNRERKSNQLAAAAELSLLDTQWRELSQKNLDIEAACMKLEVEVERLRQEADNKGNVLNHPKSERLQEGDVII</sequence>
<protein>
    <recommendedName>
        <fullName evidence="10">Pre-mRNA-splicing factor SPF27</fullName>
    </recommendedName>
</protein>
<evidence type="ECO:0000256" key="1">
    <source>
        <dbReference type="ARBA" id="ARBA00004123"/>
    </source>
</evidence>
<dbReference type="InterPro" id="IPR008409">
    <property type="entry name" value="SPF27"/>
</dbReference>
<dbReference type="GO" id="GO:0006397">
    <property type="term" value="P:mRNA processing"/>
    <property type="evidence" value="ECO:0007669"/>
    <property type="project" value="UniProtKB-KW"/>
</dbReference>
<feature type="coiled-coil region" evidence="7">
    <location>
        <begin position="123"/>
        <end position="182"/>
    </location>
</feature>